<evidence type="ECO:0000256" key="3">
    <source>
        <dbReference type="ARBA" id="ARBA00023242"/>
    </source>
</evidence>
<dbReference type="OrthoDB" id="118550at2759"/>
<dbReference type="Gene3D" id="1.10.10.60">
    <property type="entry name" value="Homeodomain-like"/>
    <property type="match status" value="1"/>
</dbReference>
<dbReference type="InterPro" id="IPR009057">
    <property type="entry name" value="Homeodomain-like_sf"/>
</dbReference>
<dbReference type="PROSITE" id="PS51294">
    <property type="entry name" value="HTH_MYB"/>
    <property type="match status" value="1"/>
</dbReference>
<dbReference type="EMBL" id="CAICTM010000093">
    <property type="protein sequence ID" value="CAB9500878.1"/>
    <property type="molecule type" value="Genomic_DNA"/>
</dbReference>
<evidence type="ECO:0000256" key="1">
    <source>
        <dbReference type="ARBA" id="ARBA00023015"/>
    </source>
</evidence>
<dbReference type="PROSITE" id="PS50090">
    <property type="entry name" value="MYB_LIKE"/>
    <property type="match status" value="1"/>
</dbReference>
<evidence type="ECO:0000256" key="2">
    <source>
        <dbReference type="ARBA" id="ARBA00023163"/>
    </source>
</evidence>
<evidence type="ECO:0000313" key="8">
    <source>
        <dbReference type="Proteomes" id="UP001153069"/>
    </source>
</evidence>
<dbReference type="InterPro" id="IPR001005">
    <property type="entry name" value="SANT/Myb"/>
</dbReference>
<proteinExistence type="predicted"/>
<dbReference type="Proteomes" id="UP001153069">
    <property type="component" value="Unassembled WGS sequence"/>
</dbReference>
<dbReference type="NCBIfam" id="TIGR01557">
    <property type="entry name" value="myb_SHAQKYF"/>
    <property type="match status" value="1"/>
</dbReference>
<evidence type="ECO:0000259" key="5">
    <source>
        <dbReference type="PROSITE" id="PS50090"/>
    </source>
</evidence>
<feature type="region of interest" description="Disordered" evidence="4">
    <location>
        <begin position="145"/>
        <end position="183"/>
    </location>
</feature>
<sequence length="258" mass="28700">MTPAPQERPVRKVSIVLGDNSSILSDESNTSNKRRRVSDDAIQVRRTKKERKLRNERVFSGGKWSKEERLNFLRGLRKFGHGKWKQIQTILTTRSTIQIKSHGQKVLQRIQAGEDVYWELDLADNTDKFQARKAGRNSTRMIPAKVSESDEEDDDTASTLSEVTWNDGKNPGVSESTVAPASRNKENQIDRVVDKKTMPGIGIAAAKPMATKSLPALSISEATVVMALCELANPVHVNTRVSATASKYATNVPFKVQL</sequence>
<dbReference type="SUPFAM" id="SSF46689">
    <property type="entry name" value="Homeodomain-like"/>
    <property type="match status" value="1"/>
</dbReference>
<dbReference type="InterPro" id="IPR017930">
    <property type="entry name" value="Myb_dom"/>
</dbReference>
<organism evidence="7 8">
    <name type="scientific">Seminavis robusta</name>
    <dbReference type="NCBI Taxonomy" id="568900"/>
    <lineage>
        <taxon>Eukaryota</taxon>
        <taxon>Sar</taxon>
        <taxon>Stramenopiles</taxon>
        <taxon>Ochrophyta</taxon>
        <taxon>Bacillariophyta</taxon>
        <taxon>Bacillariophyceae</taxon>
        <taxon>Bacillariophycidae</taxon>
        <taxon>Naviculales</taxon>
        <taxon>Naviculaceae</taxon>
        <taxon>Seminavis</taxon>
    </lineage>
</organism>
<evidence type="ECO:0000256" key="4">
    <source>
        <dbReference type="SAM" id="MobiDB-lite"/>
    </source>
</evidence>
<keyword evidence="3" id="KW-0539">Nucleus</keyword>
<gene>
    <name evidence="7" type="ORF">SEMRO_94_G048900.1</name>
</gene>
<dbReference type="PANTHER" id="PTHR44042:SF11">
    <property type="entry name" value="OS06G0173800 PROTEIN"/>
    <property type="match status" value="1"/>
</dbReference>
<keyword evidence="8" id="KW-1185">Reference proteome</keyword>
<dbReference type="CDD" id="cd00167">
    <property type="entry name" value="SANT"/>
    <property type="match status" value="1"/>
</dbReference>
<name>A0A9N8H8L1_9STRA</name>
<protein>
    <submittedName>
        <fullName evidence="7">Uncharacterized protein</fullName>
    </submittedName>
</protein>
<evidence type="ECO:0000259" key="6">
    <source>
        <dbReference type="PROSITE" id="PS51294"/>
    </source>
</evidence>
<feature type="domain" description="HTH myb-type" evidence="6">
    <location>
        <begin position="62"/>
        <end position="111"/>
    </location>
</feature>
<dbReference type="Pfam" id="PF00249">
    <property type="entry name" value="Myb_DNA-binding"/>
    <property type="match status" value="1"/>
</dbReference>
<dbReference type="SMART" id="SM00717">
    <property type="entry name" value="SANT"/>
    <property type="match status" value="1"/>
</dbReference>
<evidence type="ECO:0000313" key="7">
    <source>
        <dbReference type="EMBL" id="CAB9500878.1"/>
    </source>
</evidence>
<accession>A0A9N8H8L1</accession>
<dbReference type="AlphaFoldDB" id="A0A9N8H8L1"/>
<reference evidence="7" key="1">
    <citation type="submission" date="2020-06" db="EMBL/GenBank/DDBJ databases">
        <authorList>
            <consortium name="Plant Systems Biology data submission"/>
        </authorList>
    </citation>
    <scope>NUCLEOTIDE SEQUENCE</scope>
    <source>
        <strain evidence="7">D6</strain>
    </source>
</reference>
<keyword evidence="1" id="KW-0805">Transcription regulation</keyword>
<dbReference type="InterPro" id="IPR006447">
    <property type="entry name" value="Myb_dom_plants"/>
</dbReference>
<comment type="caution">
    <text evidence="7">The sequence shown here is derived from an EMBL/GenBank/DDBJ whole genome shotgun (WGS) entry which is preliminary data.</text>
</comment>
<dbReference type="PANTHER" id="PTHR44042">
    <property type="entry name" value="DUPLICATED HOMEODOMAIN-LIKE SUPERFAMILY PROTEIN-RELATED"/>
    <property type="match status" value="1"/>
</dbReference>
<feature type="domain" description="Myb-like" evidence="5">
    <location>
        <begin position="62"/>
        <end position="107"/>
    </location>
</feature>
<dbReference type="GO" id="GO:0003677">
    <property type="term" value="F:DNA binding"/>
    <property type="evidence" value="ECO:0007669"/>
    <property type="project" value="InterPro"/>
</dbReference>
<keyword evidence="2" id="KW-0804">Transcription</keyword>